<evidence type="ECO:0000256" key="1">
    <source>
        <dbReference type="SAM" id="MobiDB-lite"/>
    </source>
</evidence>
<evidence type="ECO:0000313" key="4">
    <source>
        <dbReference type="Proteomes" id="UP001500620"/>
    </source>
</evidence>
<accession>A0ABP8DHW7</accession>
<organism evidence="3 4">
    <name type="scientific">Dactylosporangium darangshiense</name>
    <dbReference type="NCBI Taxonomy" id="579108"/>
    <lineage>
        <taxon>Bacteria</taxon>
        <taxon>Bacillati</taxon>
        <taxon>Actinomycetota</taxon>
        <taxon>Actinomycetes</taxon>
        <taxon>Micromonosporales</taxon>
        <taxon>Micromonosporaceae</taxon>
        <taxon>Dactylosporangium</taxon>
    </lineage>
</organism>
<sequence>MWVQTTNRQMDTHADSHSTGSRQNCCYIREPKGTAMEPLMEMLTEFLRTIREVSHDQSRTMRAVLLTVVVSVALATLILTAGLAFSIG</sequence>
<comment type="caution">
    <text evidence="3">The sequence shown here is derived from an EMBL/GenBank/DDBJ whole genome shotgun (WGS) entry which is preliminary data.</text>
</comment>
<evidence type="ECO:0000313" key="3">
    <source>
        <dbReference type="EMBL" id="GAA4256524.1"/>
    </source>
</evidence>
<protein>
    <submittedName>
        <fullName evidence="3">Uncharacterized protein</fullName>
    </submittedName>
</protein>
<evidence type="ECO:0000256" key="2">
    <source>
        <dbReference type="SAM" id="Phobius"/>
    </source>
</evidence>
<proteinExistence type="predicted"/>
<feature type="region of interest" description="Disordered" evidence="1">
    <location>
        <begin position="1"/>
        <end position="21"/>
    </location>
</feature>
<dbReference type="Proteomes" id="UP001500620">
    <property type="component" value="Unassembled WGS sequence"/>
</dbReference>
<feature type="transmembrane region" description="Helical" evidence="2">
    <location>
        <begin position="63"/>
        <end position="87"/>
    </location>
</feature>
<dbReference type="EMBL" id="BAABAT010000024">
    <property type="protein sequence ID" value="GAA4256524.1"/>
    <property type="molecule type" value="Genomic_DNA"/>
</dbReference>
<reference evidence="4" key="1">
    <citation type="journal article" date="2019" name="Int. J. Syst. Evol. Microbiol.">
        <title>The Global Catalogue of Microorganisms (GCM) 10K type strain sequencing project: providing services to taxonomists for standard genome sequencing and annotation.</title>
        <authorList>
            <consortium name="The Broad Institute Genomics Platform"/>
            <consortium name="The Broad Institute Genome Sequencing Center for Infectious Disease"/>
            <person name="Wu L."/>
            <person name="Ma J."/>
        </authorList>
    </citation>
    <scope>NUCLEOTIDE SEQUENCE [LARGE SCALE GENOMIC DNA]</scope>
    <source>
        <strain evidence="4">JCM 17441</strain>
    </source>
</reference>
<keyword evidence="2" id="KW-1133">Transmembrane helix</keyword>
<keyword evidence="2" id="KW-0472">Membrane</keyword>
<keyword evidence="4" id="KW-1185">Reference proteome</keyword>
<keyword evidence="2" id="KW-0812">Transmembrane</keyword>
<gene>
    <name evidence="3" type="ORF">GCM10022255_069720</name>
</gene>
<name>A0ABP8DHW7_9ACTN</name>